<evidence type="ECO:0000313" key="2">
    <source>
        <dbReference type="EMBL" id="MCT8330918.1"/>
    </source>
</evidence>
<proteinExistence type="predicted"/>
<keyword evidence="1" id="KW-0732">Signal</keyword>
<organism evidence="2 3">
    <name type="scientific">Albidovulum sediminis</name>
    <dbReference type="NCBI Taxonomy" id="3066345"/>
    <lineage>
        <taxon>Bacteria</taxon>
        <taxon>Pseudomonadati</taxon>
        <taxon>Pseudomonadota</taxon>
        <taxon>Alphaproteobacteria</taxon>
        <taxon>Rhodobacterales</taxon>
        <taxon>Paracoccaceae</taxon>
        <taxon>Albidovulum</taxon>
    </lineage>
</organism>
<evidence type="ECO:0000256" key="1">
    <source>
        <dbReference type="SAM" id="SignalP"/>
    </source>
</evidence>
<gene>
    <name evidence="2" type="ORF">N5I32_15475</name>
</gene>
<dbReference type="EMBL" id="JAOCQF010000003">
    <property type="protein sequence ID" value="MCT8330918.1"/>
    <property type="molecule type" value="Genomic_DNA"/>
</dbReference>
<name>A0ABT2NPQ7_9RHOB</name>
<sequence length="155" mass="17554">MKNRITAAIVAAAIAITTAAPARADNNDLLKMTIGAIGVGLLVHELDKKNREEIRNASDNEWSDDRWSNERRPYDGYGSAYRHKGKIIPAQCVFDGKVRGRWREVVSSRCMSEFGAARRLPGECRVEVKARGDRRHAYGLHCLQDRGYRVAWSRR</sequence>
<protein>
    <submittedName>
        <fullName evidence="2">Uncharacterized protein</fullName>
    </submittedName>
</protein>
<reference evidence="3" key="1">
    <citation type="submission" date="2023-07" db="EMBL/GenBank/DDBJ databases">
        <title>Defluviimonas sediminis sp. nov., isolated from mangrove sediment.</title>
        <authorList>
            <person name="Liu L."/>
            <person name="Li J."/>
            <person name="Huang Y."/>
            <person name="Pan J."/>
            <person name="Li M."/>
        </authorList>
    </citation>
    <scope>NUCLEOTIDE SEQUENCE [LARGE SCALE GENOMIC DNA]</scope>
    <source>
        <strain evidence="3">FT324</strain>
    </source>
</reference>
<evidence type="ECO:0000313" key="3">
    <source>
        <dbReference type="Proteomes" id="UP001205601"/>
    </source>
</evidence>
<dbReference type="Proteomes" id="UP001205601">
    <property type="component" value="Unassembled WGS sequence"/>
</dbReference>
<comment type="caution">
    <text evidence="2">The sequence shown here is derived from an EMBL/GenBank/DDBJ whole genome shotgun (WGS) entry which is preliminary data.</text>
</comment>
<feature type="signal peptide" evidence="1">
    <location>
        <begin position="1"/>
        <end position="24"/>
    </location>
</feature>
<keyword evidence="3" id="KW-1185">Reference proteome</keyword>
<accession>A0ABT2NPQ7</accession>
<dbReference type="RefSeq" id="WP_261496816.1">
    <property type="nucleotide sequence ID" value="NZ_JAOCQF010000003.1"/>
</dbReference>
<feature type="chain" id="PRO_5045606270" evidence="1">
    <location>
        <begin position="25"/>
        <end position="155"/>
    </location>
</feature>